<feature type="region of interest" description="Disordered" evidence="1">
    <location>
        <begin position="363"/>
        <end position="414"/>
    </location>
</feature>
<evidence type="ECO:0000256" key="1">
    <source>
        <dbReference type="SAM" id="MobiDB-lite"/>
    </source>
</evidence>
<name>A0AAD6YWS3_9AGAR</name>
<gene>
    <name evidence="2" type="ORF">DFH08DRAFT_127839</name>
</gene>
<dbReference type="Proteomes" id="UP001218218">
    <property type="component" value="Unassembled WGS sequence"/>
</dbReference>
<dbReference type="AlphaFoldDB" id="A0AAD6YWS3"/>
<organism evidence="2 3">
    <name type="scientific">Mycena albidolilacea</name>
    <dbReference type="NCBI Taxonomy" id="1033008"/>
    <lineage>
        <taxon>Eukaryota</taxon>
        <taxon>Fungi</taxon>
        <taxon>Dikarya</taxon>
        <taxon>Basidiomycota</taxon>
        <taxon>Agaricomycotina</taxon>
        <taxon>Agaricomycetes</taxon>
        <taxon>Agaricomycetidae</taxon>
        <taxon>Agaricales</taxon>
        <taxon>Marasmiineae</taxon>
        <taxon>Mycenaceae</taxon>
        <taxon>Mycena</taxon>
    </lineage>
</organism>
<comment type="caution">
    <text evidence="2">The sequence shown here is derived from an EMBL/GenBank/DDBJ whole genome shotgun (WGS) entry which is preliminary data.</text>
</comment>
<keyword evidence="3" id="KW-1185">Reference proteome</keyword>
<evidence type="ECO:0008006" key="4">
    <source>
        <dbReference type="Google" id="ProtNLM"/>
    </source>
</evidence>
<sequence>MRALSALPLDDDIIDRIMTYCPTFQSLQAMILASKAFYAVYQSHPKSIVWAVASNLVGHVLPQALRAIRYPDTFGAGKEEPDVVAKMCPEDYSPSLLTKEDKRKLHRDVKAVQKLEDMFSMIEKYHRSRTSVLTPEESFRFRRAVYRVWVYCRRFSGDRYDLDEIDELGDAGVALTWRQRTAMLNVYHTPELLQMYAVMRFFRETLKKISEEDDEPYPDTLIDILLSTGPDSVERAYDARATEHIEDMNLAFRIYEVDDDTGLDLYNGYFSRPLGEIWTERGVKPPNDDDRAGAAKLILDTVVEKDDKCSQCATGGLALFTEANWHRLCPSLAPASLLKNKLKSNQTVLAPFLKLYNNNSDDDKARDKAVLPDSDSGSDRDEDADADKDDDGDDAWEDVSSDGHNDDGSEDRDEGDRMAALIGKVFDFAASSVSSSGASEAVGATASSTLGSSGWMRNLSYCRPCLEKFLADRAWKWFLAERVKGGWTKPEDCWYGYNCNTMTHKKAHAEGKNHLCEPIKGN</sequence>
<dbReference type="EMBL" id="JARIHO010000151">
    <property type="protein sequence ID" value="KAJ7300829.1"/>
    <property type="molecule type" value="Genomic_DNA"/>
</dbReference>
<evidence type="ECO:0000313" key="3">
    <source>
        <dbReference type="Proteomes" id="UP001218218"/>
    </source>
</evidence>
<proteinExistence type="predicted"/>
<evidence type="ECO:0000313" key="2">
    <source>
        <dbReference type="EMBL" id="KAJ7300829.1"/>
    </source>
</evidence>
<reference evidence="2" key="1">
    <citation type="submission" date="2023-03" db="EMBL/GenBank/DDBJ databases">
        <title>Massive genome expansion in bonnet fungi (Mycena s.s.) driven by repeated elements and novel gene families across ecological guilds.</title>
        <authorList>
            <consortium name="Lawrence Berkeley National Laboratory"/>
            <person name="Harder C.B."/>
            <person name="Miyauchi S."/>
            <person name="Viragh M."/>
            <person name="Kuo A."/>
            <person name="Thoen E."/>
            <person name="Andreopoulos B."/>
            <person name="Lu D."/>
            <person name="Skrede I."/>
            <person name="Drula E."/>
            <person name="Henrissat B."/>
            <person name="Morin E."/>
            <person name="Kohler A."/>
            <person name="Barry K."/>
            <person name="LaButti K."/>
            <person name="Morin E."/>
            <person name="Salamov A."/>
            <person name="Lipzen A."/>
            <person name="Mereny Z."/>
            <person name="Hegedus B."/>
            <person name="Baldrian P."/>
            <person name="Stursova M."/>
            <person name="Weitz H."/>
            <person name="Taylor A."/>
            <person name="Grigoriev I.V."/>
            <person name="Nagy L.G."/>
            <person name="Martin F."/>
            <person name="Kauserud H."/>
        </authorList>
    </citation>
    <scope>NUCLEOTIDE SEQUENCE</scope>
    <source>
        <strain evidence="2">CBHHK002</strain>
    </source>
</reference>
<protein>
    <recommendedName>
        <fullName evidence="4">Aprataxin and PNK-like factor PBZ domain-containing protein</fullName>
    </recommendedName>
</protein>
<accession>A0AAD6YWS3</accession>
<feature type="compositionally biased region" description="Acidic residues" evidence="1">
    <location>
        <begin position="380"/>
        <end position="400"/>
    </location>
</feature>